<keyword evidence="2" id="KW-0732">Signal</keyword>
<feature type="signal peptide" evidence="2">
    <location>
        <begin position="1"/>
        <end position="22"/>
    </location>
</feature>
<comment type="similarity">
    <text evidence="1">Belongs to the sel-1 family.</text>
</comment>
<dbReference type="SMART" id="SM00671">
    <property type="entry name" value="SEL1"/>
    <property type="match status" value="5"/>
</dbReference>
<dbReference type="PANTHER" id="PTHR11102:SF147">
    <property type="entry name" value="SEL1L ADAPTOR SUBUNIT OF ERAD E3 UBIQUITIN LIGASE"/>
    <property type="match status" value="1"/>
</dbReference>
<evidence type="ECO:0000256" key="1">
    <source>
        <dbReference type="ARBA" id="ARBA00038101"/>
    </source>
</evidence>
<dbReference type="Proteomes" id="UP000818624">
    <property type="component" value="Chromosome 3"/>
</dbReference>
<proteinExistence type="inferred from homology"/>
<dbReference type="InterPro" id="IPR011990">
    <property type="entry name" value="TPR-like_helical_dom_sf"/>
</dbReference>
<organism evidence="3 4">
    <name type="scientific">Malassezia furfur</name>
    <name type="common">Pityriasis versicolor infection agent</name>
    <name type="synonym">Pityrosporum furfur</name>
    <dbReference type="NCBI Taxonomy" id="55194"/>
    <lineage>
        <taxon>Eukaryota</taxon>
        <taxon>Fungi</taxon>
        <taxon>Dikarya</taxon>
        <taxon>Basidiomycota</taxon>
        <taxon>Ustilaginomycotina</taxon>
        <taxon>Malasseziomycetes</taxon>
        <taxon>Malasseziales</taxon>
        <taxon>Malasseziaceae</taxon>
        <taxon>Malassezia</taxon>
    </lineage>
</organism>
<dbReference type="Gene3D" id="1.25.40.10">
    <property type="entry name" value="Tetratricopeptide repeat domain"/>
    <property type="match status" value="2"/>
</dbReference>
<dbReference type="InterPro" id="IPR050767">
    <property type="entry name" value="Sel1_AlgK"/>
</dbReference>
<name>A0ABY8ES73_MALFU</name>
<gene>
    <name evidence="3" type="primary">HRD3_2</name>
    <name evidence="3" type="ORF">GLX27_002998</name>
</gene>
<dbReference type="Pfam" id="PF08238">
    <property type="entry name" value="Sel1"/>
    <property type="match status" value="5"/>
</dbReference>
<dbReference type="SUPFAM" id="SSF81901">
    <property type="entry name" value="HCP-like"/>
    <property type="match status" value="2"/>
</dbReference>
<evidence type="ECO:0000256" key="2">
    <source>
        <dbReference type="SAM" id="SignalP"/>
    </source>
</evidence>
<feature type="chain" id="PRO_5046880851" evidence="2">
    <location>
        <begin position="23"/>
        <end position="862"/>
    </location>
</feature>
<dbReference type="PANTHER" id="PTHR11102">
    <property type="entry name" value="SEL-1-LIKE PROTEIN"/>
    <property type="match status" value="1"/>
</dbReference>
<reference evidence="3 4" key="1">
    <citation type="journal article" date="2020" name="Elife">
        <title>Loss of centromere function drives karyotype evolution in closely related Malassezia species.</title>
        <authorList>
            <person name="Sankaranarayanan S.R."/>
            <person name="Ianiri G."/>
            <person name="Coelho M.A."/>
            <person name="Reza M.H."/>
            <person name="Thimmappa B.C."/>
            <person name="Ganguly P."/>
            <person name="Vadnala R.N."/>
            <person name="Sun S."/>
            <person name="Siddharthan R."/>
            <person name="Tellgren-Roth C."/>
            <person name="Dawson T.L."/>
            <person name="Heitman J."/>
            <person name="Sanyal K."/>
        </authorList>
    </citation>
    <scope>NUCLEOTIDE SEQUENCE [LARGE SCALE GENOMIC DNA]</scope>
    <source>
        <strain evidence="3">CBS14141</strain>
    </source>
</reference>
<keyword evidence="4" id="KW-1185">Reference proteome</keyword>
<accession>A0ABY8ES73</accession>
<protein>
    <submittedName>
        <fullName evidence="3">ERAD-associated protein</fullName>
    </submittedName>
</protein>
<dbReference type="EMBL" id="CP046236">
    <property type="protein sequence ID" value="WFD48329.1"/>
    <property type="molecule type" value="Genomic_DNA"/>
</dbReference>
<evidence type="ECO:0000313" key="3">
    <source>
        <dbReference type="EMBL" id="WFD48329.1"/>
    </source>
</evidence>
<evidence type="ECO:0000313" key="4">
    <source>
        <dbReference type="Proteomes" id="UP000818624"/>
    </source>
</evidence>
<dbReference type="InterPro" id="IPR006597">
    <property type="entry name" value="Sel1-like"/>
</dbReference>
<sequence>MHVPGWRAVCLVLACAAGALHAFDALDTAETVYPLDTQRLALDDATLYKALPTMYTTQEAIYDEALRLLDLICGPAEARMALEPERIVISVQRAPPCGLLCRIHAQTRRWTRQQLQRTPGAPYAGPLRGAVATLVELVLSPAPSRRPAHTYYDATYTWPDNPASSDVRSDADANHPSINGWEAAVWGPFVEGVVRTHAPAMQTIQDAHDAAPKANALRTLVRRWTLPPQATSPACHAACQVRAYAVRLLEYLAHNTDASTSAAVSDAAWVLGEHSLWGTHGALPNVSRALRAYERLAATGNASAHARLGFLYGSPVMHSIYGMPNDTARAVAHYAVAAKQGERHATLALAHRSLHGLGVRQSCMRALHLYEREAHSAYTQSQTVIGGRMPSYTKWPVHLLEQWEQRTRKMPKLLHMPPKKGVFWRYQRHHMVPKILEEQPRLLYDAEFRHELLRVLDADPSEDLEQYLFLALALYHGSMLSQSETIAAVPRDFVRSAELAQRVVHHYWPVDLAQAPSKTLNEHDLSVVGEAAELLGMQYLRGEGVVKDEYRAALWFERSRNDYGEYGLGFLDLYGLAGHVRDPDAAQSHFANRSFITSPYPSARLEVAKYGLAHGNLTMAHEGLDTPLLSFDDHWYAVYPRVEQPYMEGLVAAADLRVGNATCTLATRKLKEAAERGDWIDPIYHRGTAAYARNDIPTALLAFALAAEQGMAPAQENVAYLLESCMCITDTDKRVIQQSANNPHGLLALRFWAHSAVQKGEGAVHMCDAQLASGDRQAAIDCFGHLARRSVRLAYWRLGWLYETSPTPDYALAKRNYDLARQDGPDTETLYAFLVYVRFGLRVVWHVIRRRDPGLLWTVASS</sequence>